<protein>
    <recommendedName>
        <fullName evidence="3">Beta-N-acetylhexosaminidase</fullName>
    </recommendedName>
</protein>
<accession>A0A0D6M6U3</accession>
<name>A0A0D6M6U3_9BILA</name>
<dbReference type="InterPro" id="IPR017853">
    <property type="entry name" value="GH"/>
</dbReference>
<evidence type="ECO:0000313" key="1">
    <source>
        <dbReference type="EMBL" id="EPB79223.1"/>
    </source>
</evidence>
<dbReference type="EMBL" id="KE124797">
    <property type="protein sequence ID" value="EPB79223.1"/>
    <property type="molecule type" value="Genomic_DNA"/>
</dbReference>
<dbReference type="SUPFAM" id="SSF51445">
    <property type="entry name" value="(Trans)glycosidases"/>
    <property type="match status" value="1"/>
</dbReference>
<dbReference type="InterPro" id="IPR038901">
    <property type="entry name" value="HEXDC-like"/>
</dbReference>
<dbReference type="CDD" id="cd06565">
    <property type="entry name" value="GH20_GcnA-like"/>
    <property type="match status" value="1"/>
</dbReference>
<dbReference type="Proteomes" id="UP000054495">
    <property type="component" value="Unassembled WGS sequence"/>
</dbReference>
<sequence length="558" mass="64292">MPIVFVQRDIDMFPFFIRNGSDFIEELKLLANCCAALHILKIDLSINCWTNSTEVRCHLAHREVIVHLDLKGAPPRPAYFKQLLTLFDELGADGVLIEWEDMFPYEGALGKIKNGNAYSQSDALDILQHCTTLTDAYSAESLGLSVIPLVQTIGHLEWILKTKEFSNLRENASYPMVACIGDPLALDLILDSVNQVLTLHSKIKVPYIHIGADELFQMGQCESDKKILPVKYSNSTKRLVFDFVNTIASHINQQYPKTKVLMWFDELKNTDHTLIKEYELDRLVTPVVWKYTADLDKDLPKTMWEELALSFPSVWGGSAFKGADGPNRFWNRIKPYVQNNKQWYLQALKHAELFSNFHGFILTVLVLILQPIPLRYDHFASLCELLPVSMASLAINIKLVRNFALTDVDAEIILRALKCAADTTINQLIAGEAKCHFPGYKVRDSIWDFMVVKHHYDNASWIHNRESAYLQPSQMHLNASNPFYVDAIGNSYRKYLDRLDKIVDRLRTSMNDIFFKDVFVEFMTDYVNPFYDDLKSRLTSVDAIDRRKTYRARPWFRK</sequence>
<reference evidence="1 2" key="1">
    <citation type="submission" date="2013-05" db="EMBL/GenBank/DDBJ databases">
        <title>Draft genome of the parasitic nematode Anyclostoma ceylanicum.</title>
        <authorList>
            <person name="Mitreva M."/>
        </authorList>
    </citation>
    <scope>NUCLEOTIDE SEQUENCE [LARGE SCALE GENOMIC DNA]</scope>
</reference>
<dbReference type="Gene3D" id="3.20.20.80">
    <property type="entry name" value="Glycosidases"/>
    <property type="match status" value="1"/>
</dbReference>
<keyword evidence="2" id="KW-1185">Reference proteome</keyword>
<evidence type="ECO:0000313" key="2">
    <source>
        <dbReference type="Proteomes" id="UP000054495"/>
    </source>
</evidence>
<organism evidence="1 2">
    <name type="scientific">Ancylostoma ceylanicum</name>
    <dbReference type="NCBI Taxonomy" id="53326"/>
    <lineage>
        <taxon>Eukaryota</taxon>
        <taxon>Metazoa</taxon>
        <taxon>Ecdysozoa</taxon>
        <taxon>Nematoda</taxon>
        <taxon>Chromadorea</taxon>
        <taxon>Rhabditida</taxon>
        <taxon>Rhabditina</taxon>
        <taxon>Rhabditomorpha</taxon>
        <taxon>Strongyloidea</taxon>
        <taxon>Ancylostomatidae</taxon>
        <taxon>Ancylostomatinae</taxon>
        <taxon>Ancylostoma</taxon>
    </lineage>
</organism>
<dbReference type="GO" id="GO:0015929">
    <property type="term" value="F:hexosaminidase activity"/>
    <property type="evidence" value="ECO:0007669"/>
    <property type="project" value="InterPro"/>
</dbReference>
<proteinExistence type="predicted"/>
<dbReference type="PANTHER" id="PTHR21040:SF8">
    <property type="entry name" value="BCDNA.GH04120"/>
    <property type="match status" value="1"/>
</dbReference>
<gene>
    <name evidence="1" type="ORF">ANCCEY_01646</name>
</gene>
<dbReference type="PANTHER" id="PTHR21040">
    <property type="entry name" value="BCDNA.GH04120"/>
    <property type="match status" value="1"/>
</dbReference>
<dbReference type="AlphaFoldDB" id="A0A0D6M6U3"/>
<evidence type="ECO:0008006" key="3">
    <source>
        <dbReference type="Google" id="ProtNLM"/>
    </source>
</evidence>